<gene>
    <name evidence="2" type="ORF">V5O48_000148</name>
</gene>
<comment type="caution">
    <text evidence="2">The sequence shown here is derived from an EMBL/GenBank/DDBJ whole genome shotgun (WGS) entry which is preliminary data.</text>
</comment>
<keyword evidence="1" id="KW-0175">Coiled coil</keyword>
<dbReference type="SUPFAM" id="SSF52047">
    <property type="entry name" value="RNI-like"/>
    <property type="match status" value="1"/>
</dbReference>
<accession>A0ABR3G241</accession>
<evidence type="ECO:0008006" key="4">
    <source>
        <dbReference type="Google" id="ProtNLM"/>
    </source>
</evidence>
<dbReference type="PANTHER" id="PTHR38926:SF5">
    <property type="entry name" value="F-BOX AND LEUCINE-RICH REPEAT PROTEIN 6"/>
    <property type="match status" value="1"/>
</dbReference>
<dbReference type="Proteomes" id="UP001465976">
    <property type="component" value="Unassembled WGS sequence"/>
</dbReference>
<protein>
    <recommendedName>
        <fullName evidence="4">F-box domain-containing protein</fullName>
    </recommendedName>
</protein>
<dbReference type="InterPro" id="IPR032675">
    <property type="entry name" value="LRR_dom_sf"/>
</dbReference>
<evidence type="ECO:0000313" key="3">
    <source>
        <dbReference type="Proteomes" id="UP001465976"/>
    </source>
</evidence>
<dbReference type="EMBL" id="JBAHYK010000002">
    <property type="protein sequence ID" value="KAL0581918.1"/>
    <property type="molecule type" value="Genomic_DNA"/>
</dbReference>
<evidence type="ECO:0000313" key="2">
    <source>
        <dbReference type="EMBL" id="KAL0581918.1"/>
    </source>
</evidence>
<keyword evidence="3" id="KW-1185">Reference proteome</keyword>
<sequence length="577" mass="64424">MTTSSLTRVLCDKCNHPLVGRIVAEREPSLPIYPTEHIPMTSEVSEALSALKNAERVVASYDEEISRLRSRLVEVETAKENLCNRMRSSRWSISAMKRIPAEIWQEIFAFASLPADWTLSIIGHDVLAITLNIAHVCSRWRKIIKAMPELWSSISLNVQNPLPGAVNLIEVYIANSNGHPLKVHIWEQYETSGIINPYDVIAHFGMDGLLAFRKLMEYTAQCRELQLDVAWEMMSVVADQGEVTFPLLRSLDVRRQPDIRDVELVGWFARALVDAPLFTDLRLSFPPSAPEFFPLSQITSLTVEEIYILDSAITILFACTRLETLELSVGDPFSDRISAPDFSTITLPHLRSFTLSSSSPFSGTEHAPSRLLGTLTCPSLSSLTVTSAAVWYQPDQETSRAIVSLIDRSLCSLSTLSILSPLYEASDLPTLLRKCPELNELEIVLAYQEERAISGVFSCLSVFEGNTSDAMVPRLTKLILHAEDSNRVWTPDTVDSLAEMLGSRTKRVKGAGSIEPLTDIRLRLRSKDLADYGVMPSGEVEAGSHVEHVLQVLQDRTCFLRDNGVKCSVEHVNEFYE</sequence>
<dbReference type="Gene3D" id="1.20.1280.50">
    <property type="match status" value="1"/>
</dbReference>
<name>A0ABR3G241_9AGAR</name>
<dbReference type="PANTHER" id="PTHR38926">
    <property type="entry name" value="F-BOX DOMAIN CONTAINING PROTEIN, EXPRESSED"/>
    <property type="match status" value="1"/>
</dbReference>
<dbReference type="Gene3D" id="3.80.10.10">
    <property type="entry name" value="Ribonuclease Inhibitor"/>
    <property type="match status" value="1"/>
</dbReference>
<evidence type="ECO:0000256" key="1">
    <source>
        <dbReference type="SAM" id="Coils"/>
    </source>
</evidence>
<feature type="coiled-coil region" evidence="1">
    <location>
        <begin position="44"/>
        <end position="85"/>
    </location>
</feature>
<proteinExistence type="predicted"/>
<reference evidence="2 3" key="1">
    <citation type="submission" date="2024-02" db="EMBL/GenBank/DDBJ databases">
        <title>A draft genome for the cacao thread blight pathogen Marasmius crinis-equi.</title>
        <authorList>
            <person name="Cohen S.P."/>
            <person name="Baruah I.K."/>
            <person name="Amoako-Attah I."/>
            <person name="Bukari Y."/>
            <person name="Meinhardt L.W."/>
            <person name="Bailey B.A."/>
        </authorList>
    </citation>
    <scope>NUCLEOTIDE SEQUENCE [LARGE SCALE GENOMIC DNA]</scope>
    <source>
        <strain evidence="2 3">GH-76</strain>
    </source>
</reference>
<organism evidence="2 3">
    <name type="scientific">Marasmius crinis-equi</name>
    <dbReference type="NCBI Taxonomy" id="585013"/>
    <lineage>
        <taxon>Eukaryota</taxon>
        <taxon>Fungi</taxon>
        <taxon>Dikarya</taxon>
        <taxon>Basidiomycota</taxon>
        <taxon>Agaricomycotina</taxon>
        <taxon>Agaricomycetes</taxon>
        <taxon>Agaricomycetidae</taxon>
        <taxon>Agaricales</taxon>
        <taxon>Marasmiineae</taxon>
        <taxon>Marasmiaceae</taxon>
        <taxon>Marasmius</taxon>
    </lineage>
</organism>